<dbReference type="SUPFAM" id="SSF102848">
    <property type="entry name" value="NSFL1 (p97 ATPase) cofactor p47, SEP domain"/>
    <property type="match status" value="1"/>
</dbReference>
<dbReference type="SMART" id="SM00553">
    <property type="entry name" value="SEP"/>
    <property type="match status" value="1"/>
</dbReference>
<dbReference type="AlphaFoldDB" id="A0A1R1PX72"/>
<feature type="compositionally biased region" description="Low complexity" evidence="1">
    <location>
        <begin position="315"/>
        <end position="324"/>
    </location>
</feature>
<feature type="compositionally biased region" description="Polar residues" evidence="1">
    <location>
        <begin position="100"/>
        <end position="110"/>
    </location>
</feature>
<reference evidence="5" key="1">
    <citation type="submission" date="2017-01" db="EMBL/GenBank/DDBJ databases">
        <authorList>
            <person name="Wang Y."/>
            <person name="White M."/>
            <person name="Kvist S."/>
            <person name="Moncalvo J.-M."/>
        </authorList>
    </citation>
    <scope>NUCLEOTIDE SEQUENCE [LARGE SCALE GENOMIC DNA]</scope>
    <source>
        <strain evidence="5">COL-18-3</strain>
    </source>
</reference>
<dbReference type="InterPro" id="IPR036241">
    <property type="entry name" value="NSFL1C_SEP_dom_sf"/>
</dbReference>
<dbReference type="GO" id="GO:0005829">
    <property type="term" value="C:cytosol"/>
    <property type="evidence" value="ECO:0007669"/>
    <property type="project" value="TreeGrafter"/>
</dbReference>
<dbReference type="GO" id="GO:0007030">
    <property type="term" value="P:Golgi organization"/>
    <property type="evidence" value="ECO:0007669"/>
    <property type="project" value="TreeGrafter"/>
</dbReference>
<dbReference type="InterPro" id="IPR029071">
    <property type="entry name" value="Ubiquitin-like_domsf"/>
</dbReference>
<proteinExistence type="predicted"/>
<dbReference type="PANTHER" id="PTHR23333:SF20">
    <property type="entry name" value="NSFL1 COFACTOR P47"/>
    <property type="match status" value="1"/>
</dbReference>
<keyword evidence="5" id="KW-1185">Reference proteome</keyword>
<dbReference type="SUPFAM" id="SSF54236">
    <property type="entry name" value="Ubiquitin-like"/>
    <property type="match status" value="1"/>
</dbReference>
<dbReference type="GO" id="GO:0005634">
    <property type="term" value="C:nucleus"/>
    <property type="evidence" value="ECO:0007669"/>
    <property type="project" value="TreeGrafter"/>
</dbReference>
<gene>
    <name evidence="4" type="ORF">AX774_g923</name>
</gene>
<dbReference type="GO" id="GO:0061025">
    <property type="term" value="P:membrane fusion"/>
    <property type="evidence" value="ECO:0007669"/>
    <property type="project" value="TreeGrafter"/>
</dbReference>
<feature type="domain" description="SEP" evidence="3">
    <location>
        <begin position="229"/>
        <end position="294"/>
    </location>
</feature>
<accession>A0A1R1PX72</accession>
<dbReference type="CDD" id="cd14348">
    <property type="entry name" value="UBA_p47"/>
    <property type="match status" value="1"/>
</dbReference>
<dbReference type="Proteomes" id="UP000188320">
    <property type="component" value="Unassembled WGS sequence"/>
</dbReference>
<dbReference type="Gene3D" id="1.10.8.10">
    <property type="entry name" value="DNA helicase RuvA subunit, C-terminal domain"/>
    <property type="match status" value="1"/>
</dbReference>
<evidence type="ECO:0000259" key="3">
    <source>
        <dbReference type="PROSITE" id="PS51399"/>
    </source>
</evidence>
<dbReference type="PROSITE" id="PS50033">
    <property type="entry name" value="UBX"/>
    <property type="match status" value="1"/>
</dbReference>
<dbReference type="PANTHER" id="PTHR23333">
    <property type="entry name" value="UBX DOMAIN CONTAINING PROTEIN"/>
    <property type="match status" value="1"/>
</dbReference>
<dbReference type="FunFam" id="3.30.420.210:FF:000002">
    <property type="entry name" value="UBX domain-containing protein 1"/>
    <property type="match status" value="1"/>
</dbReference>
<dbReference type="GO" id="GO:0043130">
    <property type="term" value="F:ubiquitin binding"/>
    <property type="evidence" value="ECO:0007669"/>
    <property type="project" value="TreeGrafter"/>
</dbReference>
<dbReference type="GO" id="GO:0031468">
    <property type="term" value="P:nuclear membrane reassembly"/>
    <property type="evidence" value="ECO:0007669"/>
    <property type="project" value="TreeGrafter"/>
</dbReference>
<evidence type="ECO:0000313" key="4">
    <source>
        <dbReference type="EMBL" id="OMH85534.1"/>
    </source>
</evidence>
<dbReference type="SUPFAM" id="SSF46934">
    <property type="entry name" value="UBA-like"/>
    <property type="match status" value="1"/>
</dbReference>
<dbReference type="Pfam" id="PF08059">
    <property type="entry name" value="SEP"/>
    <property type="match status" value="1"/>
</dbReference>
<comment type="caution">
    <text evidence="4">The sequence shown here is derived from an EMBL/GenBank/DDBJ whole genome shotgun (WGS) entry which is preliminary data.</text>
</comment>
<feature type="domain" description="UBX" evidence="2">
    <location>
        <begin position="344"/>
        <end position="380"/>
    </location>
</feature>
<dbReference type="PROSITE" id="PS51399">
    <property type="entry name" value="SEP"/>
    <property type="match status" value="1"/>
</dbReference>
<protein>
    <submittedName>
        <fullName evidence="4">UBX domain-containing protein 3</fullName>
    </submittedName>
</protein>
<feature type="compositionally biased region" description="Polar residues" evidence="1">
    <location>
        <begin position="325"/>
        <end position="336"/>
    </location>
</feature>
<dbReference type="GO" id="GO:0000045">
    <property type="term" value="P:autophagosome assembly"/>
    <property type="evidence" value="ECO:0007669"/>
    <property type="project" value="TreeGrafter"/>
</dbReference>
<dbReference type="InterPro" id="IPR012989">
    <property type="entry name" value="SEP_domain"/>
</dbReference>
<feature type="compositionally biased region" description="Acidic residues" evidence="1">
    <location>
        <begin position="75"/>
        <end position="93"/>
    </location>
</feature>
<feature type="region of interest" description="Disordered" evidence="1">
    <location>
        <begin position="50"/>
        <end position="114"/>
    </location>
</feature>
<evidence type="ECO:0000259" key="2">
    <source>
        <dbReference type="PROSITE" id="PS50033"/>
    </source>
</evidence>
<dbReference type="Gene3D" id="3.10.20.90">
    <property type="entry name" value="Phosphatidylinositol 3-kinase Catalytic Subunit, Chain A, domain 1"/>
    <property type="match status" value="1"/>
</dbReference>
<dbReference type="Gene3D" id="3.30.420.210">
    <property type="entry name" value="SEP domain"/>
    <property type="match status" value="1"/>
</dbReference>
<feature type="region of interest" description="Disordered" evidence="1">
    <location>
        <begin position="208"/>
        <end position="229"/>
    </location>
</feature>
<feature type="region of interest" description="Disordered" evidence="1">
    <location>
        <begin position="315"/>
        <end position="338"/>
    </location>
</feature>
<dbReference type="OrthoDB" id="25887at2759"/>
<evidence type="ECO:0000313" key="5">
    <source>
        <dbReference type="Proteomes" id="UP000188320"/>
    </source>
</evidence>
<dbReference type="Pfam" id="PF14555">
    <property type="entry name" value="UBA_4"/>
    <property type="match status" value="1"/>
</dbReference>
<evidence type="ECO:0000256" key="1">
    <source>
        <dbReference type="SAM" id="MobiDB-lite"/>
    </source>
</evidence>
<dbReference type="InterPro" id="IPR001012">
    <property type="entry name" value="UBX_dom"/>
</dbReference>
<dbReference type="InterPro" id="IPR009060">
    <property type="entry name" value="UBA-like_sf"/>
</dbReference>
<dbReference type="GO" id="GO:0043161">
    <property type="term" value="P:proteasome-mediated ubiquitin-dependent protein catabolic process"/>
    <property type="evidence" value="ECO:0007669"/>
    <property type="project" value="TreeGrafter"/>
</dbReference>
<sequence>MSTNEQKNDLIAQFILINPVEEDKARFYLESSNWDLNVALSSCYDEIENPESTGAPRASGSASSPRNLEKKAGSDDDYDYQEGSESEESESAMEEAQARVTRSTGNNTFGAQRGYKTRSRIATLDFEEEEKSDNEVDFYTGGEKSGMAVRAPKSEREANANLIEKILKKAAEGGSSLEPEQTLNSSGAFKGKGLYHANFVIDPTPIGRTLVNDTPTEQDHNSQETDSEPVIRNLTIWRNGFSMDDGPLHSNDDPNTQEYLRSILAGYAPTHLLNIRPGQHVELRVQQRNNEDYTPPPKKFVPFEGRGRRLGEVTPSVVGVSSSTQPATTGISQSADSEPIQVDEGLPFTKIQVRLCDGSRFTLRLNHLHTVADIRRAIDM</sequence>
<dbReference type="EMBL" id="LSSK01000073">
    <property type="protein sequence ID" value="OMH85534.1"/>
    <property type="molecule type" value="Genomic_DNA"/>
</dbReference>
<organism evidence="4 5">
    <name type="scientific">Zancudomyces culisetae</name>
    <name type="common">Gut fungus</name>
    <name type="synonym">Smittium culisetae</name>
    <dbReference type="NCBI Taxonomy" id="1213189"/>
    <lineage>
        <taxon>Eukaryota</taxon>
        <taxon>Fungi</taxon>
        <taxon>Fungi incertae sedis</taxon>
        <taxon>Zoopagomycota</taxon>
        <taxon>Kickxellomycotina</taxon>
        <taxon>Harpellomycetes</taxon>
        <taxon>Harpellales</taxon>
        <taxon>Legeriomycetaceae</taxon>
        <taxon>Zancudomyces</taxon>
    </lineage>
</organism>
<feature type="compositionally biased region" description="Low complexity" evidence="1">
    <location>
        <begin position="54"/>
        <end position="66"/>
    </location>
</feature>
<name>A0A1R1PX72_ZANCU</name>